<comment type="caution">
    <text evidence="9">The sequence shown here is derived from an EMBL/GenBank/DDBJ whole genome shotgun (WGS) entry which is preliminary data.</text>
</comment>
<dbReference type="PROSITE" id="PS00938">
    <property type="entry name" value="IF3"/>
    <property type="match status" value="1"/>
</dbReference>
<dbReference type="InterPro" id="IPR019813">
    <property type="entry name" value="Translation_initiation_fac3_CS"/>
</dbReference>
<dbReference type="EMBL" id="JAAZIL010000020">
    <property type="protein sequence ID" value="NLZ24277.1"/>
    <property type="molecule type" value="Genomic_DNA"/>
</dbReference>
<dbReference type="SUPFAM" id="SSF54364">
    <property type="entry name" value="Translation initiation factor IF3, N-terminal domain"/>
    <property type="match status" value="1"/>
</dbReference>
<dbReference type="PANTHER" id="PTHR10938:SF0">
    <property type="entry name" value="TRANSLATION INITIATION FACTOR IF-3, MITOCHONDRIAL"/>
    <property type="match status" value="1"/>
</dbReference>
<protein>
    <recommendedName>
        <fullName evidence="4 5">Translation initiation factor IF-3</fullName>
    </recommendedName>
</protein>
<comment type="subcellular location">
    <subcellularLocation>
        <location evidence="5">Cytoplasm</location>
    </subcellularLocation>
</comment>
<dbReference type="InterPro" id="IPR001288">
    <property type="entry name" value="Translation_initiation_fac_3"/>
</dbReference>
<dbReference type="InterPro" id="IPR036787">
    <property type="entry name" value="T_IF-3_N_sf"/>
</dbReference>
<dbReference type="GO" id="GO:0003743">
    <property type="term" value="F:translation initiation factor activity"/>
    <property type="evidence" value="ECO:0007669"/>
    <property type="project" value="UniProtKB-UniRule"/>
</dbReference>
<evidence type="ECO:0000256" key="6">
    <source>
        <dbReference type="SAM" id="MobiDB-lite"/>
    </source>
</evidence>
<dbReference type="Proteomes" id="UP000564033">
    <property type="component" value="Unassembled WGS sequence"/>
</dbReference>
<comment type="subunit">
    <text evidence="5">Monomer.</text>
</comment>
<evidence type="ECO:0000259" key="7">
    <source>
        <dbReference type="Pfam" id="PF00707"/>
    </source>
</evidence>
<evidence type="ECO:0000256" key="2">
    <source>
        <dbReference type="ARBA" id="ARBA00022540"/>
    </source>
</evidence>
<evidence type="ECO:0000256" key="3">
    <source>
        <dbReference type="ARBA" id="ARBA00022917"/>
    </source>
</evidence>
<reference evidence="9 10" key="1">
    <citation type="journal article" date="2020" name="Biotechnol. Biofuels">
        <title>New insights from the biogas microbiome by comprehensive genome-resolved metagenomics of nearly 1600 species originating from multiple anaerobic digesters.</title>
        <authorList>
            <person name="Campanaro S."/>
            <person name="Treu L."/>
            <person name="Rodriguez-R L.M."/>
            <person name="Kovalovszki A."/>
            <person name="Ziels R.M."/>
            <person name="Maus I."/>
            <person name="Zhu X."/>
            <person name="Kougias P.G."/>
            <person name="Basile A."/>
            <person name="Luo G."/>
            <person name="Schluter A."/>
            <person name="Konstantinidis K.T."/>
            <person name="Angelidaki I."/>
        </authorList>
    </citation>
    <scope>NUCLEOTIDE SEQUENCE [LARGE SCALE GENOMIC DNA]</scope>
    <source>
        <strain evidence="9">AS19jrsBPTG_9</strain>
    </source>
</reference>
<keyword evidence="2 5" id="KW-0396">Initiation factor</keyword>
<dbReference type="InterPro" id="IPR019814">
    <property type="entry name" value="Translation_initiation_fac_3_N"/>
</dbReference>
<dbReference type="Gene3D" id="3.30.110.10">
    <property type="entry name" value="Translation initiation factor 3 (IF-3), C-terminal domain"/>
    <property type="match status" value="1"/>
</dbReference>
<dbReference type="NCBIfam" id="TIGR00168">
    <property type="entry name" value="infC"/>
    <property type="match status" value="1"/>
</dbReference>
<evidence type="ECO:0000313" key="9">
    <source>
        <dbReference type="EMBL" id="NLZ24277.1"/>
    </source>
</evidence>
<sequence length="194" mass="22662">MDSKYNQRNKGFHTRVNERIRLPRVLVIDSEGKSMGEVDTYKALEKAREEGLDLVEVSPNTNPPVCKIMDYSKYVYEQKKKTRKSKATKNKDLKEFRFSVVIEQGDIDTRVRRAKEFLQKGHPVKITVTRRGRQPREQMKEVFEKILTNFDGYSTIEPEPKIENNYITLTFKQDGKTENKQNSSKESKDVQPKG</sequence>
<dbReference type="Gene3D" id="3.10.20.80">
    <property type="entry name" value="Translation initiation factor 3 (IF-3), N-terminal domain"/>
    <property type="match status" value="1"/>
</dbReference>
<evidence type="ECO:0000256" key="5">
    <source>
        <dbReference type="RuleBase" id="RU000646"/>
    </source>
</evidence>
<dbReference type="GO" id="GO:0043022">
    <property type="term" value="F:ribosome binding"/>
    <property type="evidence" value="ECO:0007669"/>
    <property type="project" value="TreeGrafter"/>
</dbReference>
<organism evidence="9 10">
    <name type="scientific">Candidatus Dojkabacteria bacterium</name>
    <dbReference type="NCBI Taxonomy" id="2099670"/>
    <lineage>
        <taxon>Bacteria</taxon>
        <taxon>Candidatus Dojkabacteria</taxon>
    </lineage>
</organism>
<evidence type="ECO:0000313" key="10">
    <source>
        <dbReference type="Proteomes" id="UP000564033"/>
    </source>
</evidence>
<feature type="compositionally biased region" description="Basic and acidic residues" evidence="6">
    <location>
        <begin position="173"/>
        <end position="194"/>
    </location>
</feature>
<keyword evidence="3 5" id="KW-0648">Protein biosynthesis</keyword>
<accession>A0A847VD68</accession>
<dbReference type="GO" id="GO:0032790">
    <property type="term" value="P:ribosome disassembly"/>
    <property type="evidence" value="ECO:0007669"/>
    <property type="project" value="TreeGrafter"/>
</dbReference>
<dbReference type="SUPFAM" id="SSF55200">
    <property type="entry name" value="Translation initiation factor IF3, C-terminal domain"/>
    <property type="match status" value="1"/>
</dbReference>
<dbReference type="InterPro" id="IPR036788">
    <property type="entry name" value="T_IF-3_C_sf"/>
</dbReference>
<dbReference type="AlphaFoldDB" id="A0A847VD68"/>
<dbReference type="GO" id="GO:0005737">
    <property type="term" value="C:cytoplasm"/>
    <property type="evidence" value="ECO:0007669"/>
    <property type="project" value="UniProtKB-SubCell"/>
</dbReference>
<proteinExistence type="inferred from homology"/>
<feature type="region of interest" description="Disordered" evidence="6">
    <location>
        <begin position="172"/>
        <end position="194"/>
    </location>
</feature>
<comment type="function">
    <text evidence="5">IF-3 binds to the 30S ribosomal subunit and shifts the equilibrium between 70S ribosomes and their 50S and 30S subunits in favor of the free subunits, thus enhancing the availability of 30S subunits on which protein synthesis initiation begins.</text>
</comment>
<dbReference type="Pfam" id="PF05198">
    <property type="entry name" value="IF3_N"/>
    <property type="match status" value="1"/>
</dbReference>
<evidence type="ECO:0000259" key="8">
    <source>
        <dbReference type="Pfam" id="PF05198"/>
    </source>
</evidence>
<evidence type="ECO:0000256" key="4">
    <source>
        <dbReference type="NCBIfam" id="TIGR00168"/>
    </source>
</evidence>
<gene>
    <name evidence="9" type="ORF">GX888_00810</name>
</gene>
<dbReference type="Pfam" id="PF00707">
    <property type="entry name" value="IF3_C"/>
    <property type="match status" value="1"/>
</dbReference>
<feature type="domain" description="Translation initiation factor 3 N-terminal" evidence="8">
    <location>
        <begin position="16"/>
        <end position="84"/>
    </location>
</feature>
<dbReference type="InterPro" id="IPR019815">
    <property type="entry name" value="Translation_initiation_fac_3_C"/>
</dbReference>
<name>A0A847VD68_9BACT</name>
<evidence type="ECO:0000256" key="1">
    <source>
        <dbReference type="ARBA" id="ARBA00005439"/>
    </source>
</evidence>
<feature type="domain" description="Translation initiation factor 3 C-terminal" evidence="7">
    <location>
        <begin position="92"/>
        <end position="172"/>
    </location>
</feature>
<comment type="similarity">
    <text evidence="1 5">Belongs to the IF-3 family.</text>
</comment>
<dbReference type="PANTHER" id="PTHR10938">
    <property type="entry name" value="TRANSLATION INITIATION FACTOR IF-3"/>
    <property type="match status" value="1"/>
</dbReference>